<proteinExistence type="predicted"/>
<dbReference type="InterPro" id="IPR025250">
    <property type="entry name" value="DUF4199"/>
</dbReference>
<name>A0A2A4HUU8_9SPHN</name>
<feature type="transmembrane region" description="Helical" evidence="1">
    <location>
        <begin position="119"/>
        <end position="142"/>
    </location>
</feature>
<keyword evidence="1" id="KW-1133">Transmembrane helix</keyword>
<accession>A0A2A4HUU8</accession>
<protein>
    <submittedName>
        <fullName evidence="2">DUF4199 domain-containing protein</fullName>
    </submittedName>
</protein>
<keyword evidence="1" id="KW-0472">Membrane</keyword>
<keyword evidence="3" id="KW-1185">Reference proteome</keyword>
<evidence type="ECO:0000313" key="2">
    <source>
        <dbReference type="EMBL" id="PCG07445.1"/>
    </source>
</evidence>
<keyword evidence="1" id="KW-0812">Transmembrane</keyword>
<comment type="caution">
    <text evidence="2">The sequence shown here is derived from an EMBL/GenBank/DDBJ whole genome shotgun (WGS) entry which is preliminary data.</text>
</comment>
<feature type="transmembrane region" description="Helical" evidence="1">
    <location>
        <begin position="78"/>
        <end position="99"/>
    </location>
</feature>
<organism evidence="2 3">
    <name type="scientific">Sphingomonas ginsenosidimutans</name>
    <dbReference type="NCBI Taxonomy" id="862134"/>
    <lineage>
        <taxon>Bacteria</taxon>
        <taxon>Pseudomonadati</taxon>
        <taxon>Pseudomonadota</taxon>
        <taxon>Alphaproteobacteria</taxon>
        <taxon>Sphingomonadales</taxon>
        <taxon>Sphingomonadaceae</taxon>
        <taxon>Sphingomonas</taxon>
    </lineage>
</organism>
<reference evidence="2 3" key="1">
    <citation type="submission" date="2017-09" db="EMBL/GenBank/DDBJ databases">
        <title>Sphingomonas ginsenosidimutans KACC 14949, whole genome shotgun sequence.</title>
        <authorList>
            <person name="Feng G."/>
            <person name="Zhu H."/>
        </authorList>
    </citation>
    <scope>NUCLEOTIDE SEQUENCE [LARGE SCALE GENOMIC DNA]</scope>
    <source>
        <strain evidence="2 3">KACC 14949</strain>
    </source>
</reference>
<dbReference type="RefSeq" id="WP_084276686.1">
    <property type="nucleotide sequence ID" value="NZ_NWVD01000028.1"/>
</dbReference>
<dbReference type="EMBL" id="NWVD01000028">
    <property type="protein sequence ID" value="PCG07445.1"/>
    <property type="molecule type" value="Genomic_DNA"/>
</dbReference>
<sequence length="149" mass="15518">MPDLRTTLLAGLLSGGGAMAWTLFEFAMGWHNEHLDVGAKTGFVAVIFPVVAVGWALRRARQAGDGQLRWRSALAIGLGVSAISAAIGLAFFAAYYTIINPEFVAAMQARGAAVDVPSQLAAVVMGSLVVGMAITVIATLIMRKGGQSE</sequence>
<dbReference type="AlphaFoldDB" id="A0A2A4HUU8"/>
<feature type="transmembrane region" description="Helical" evidence="1">
    <location>
        <begin position="39"/>
        <end position="57"/>
    </location>
</feature>
<evidence type="ECO:0000313" key="3">
    <source>
        <dbReference type="Proteomes" id="UP000218784"/>
    </source>
</evidence>
<dbReference type="Pfam" id="PF13858">
    <property type="entry name" value="DUF4199"/>
    <property type="match status" value="1"/>
</dbReference>
<evidence type="ECO:0000256" key="1">
    <source>
        <dbReference type="SAM" id="Phobius"/>
    </source>
</evidence>
<gene>
    <name evidence="2" type="ORF">COA17_18260</name>
</gene>
<dbReference type="Proteomes" id="UP000218784">
    <property type="component" value="Unassembled WGS sequence"/>
</dbReference>